<dbReference type="CDD" id="cd17546">
    <property type="entry name" value="REC_hyHK_CKI1_RcsC-like"/>
    <property type="match status" value="1"/>
</dbReference>
<protein>
    <submittedName>
        <fullName evidence="4">Fused response regulator/phosphatase</fullName>
    </submittedName>
</protein>
<evidence type="ECO:0000259" key="3">
    <source>
        <dbReference type="PROSITE" id="PS50110"/>
    </source>
</evidence>
<dbReference type="PROSITE" id="PS50110">
    <property type="entry name" value="RESPONSE_REGULATORY"/>
    <property type="match status" value="1"/>
</dbReference>
<keyword evidence="1" id="KW-0378">Hydrolase</keyword>
<dbReference type="InterPro" id="IPR036457">
    <property type="entry name" value="PPM-type-like_dom_sf"/>
</dbReference>
<dbReference type="Gene3D" id="3.60.40.10">
    <property type="entry name" value="PPM-type phosphatase domain"/>
    <property type="match status" value="1"/>
</dbReference>
<dbReference type="Gene3D" id="3.40.50.2300">
    <property type="match status" value="1"/>
</dbReference>
<dbReference type="SUPFAM" id="SSF52172">
    <property type="entry name" value="CheY-like"/>
    <property type="match status" value="1"/>
</dbReference>
<dbReference type="InterPro" id="IPR001932">
    <property type="entry name" value="PPM-type_phosphatase-like_dom"/>
</dbReference>
<dbReference type="InterPro" id="IPR011006">
    <property type="entry name" value="CheY-like_superfamily"/>
</dbReference>
<dbReference type="SUPFAM" id="SSF81606">
    <property type="entry name" value="PP2C-like"/>
    <property type="match status" value="1"/>
</dbReference>
<dbReference type="EMBL" id="JAKNBA010000019">
    <property type="protein sequence ID" value="MDE1242858.1"/>
    <property type="molecule type" value="Genomic_DNA"/>
</dbReference>
<dbReference type="PANTHER" id="PTHR43156:SF2">
    <property type="entry name" value="STAGE II SPORULATION PROTEIN E"/>
    <property type="match status" value="1"/>
</dbReference>
<dbReference type="Gene3D" id="3.30.565.10">
    <property type="entry name" value="Histidine kinase-like ATPase, C-terminal domain"/>
    <property type="match status" value="1"/>
</dbReference>
<feature type="domain" description="Response regulatory" evidence="3">
    <location>
        <begin position="2"/>
        <end position="119"/>
    </location>
</feature>
<dbReference type="InterPro" id="IPR052016">
    <property type="entry name" value="Bact_Sigma-Reg"/>
</dbReference>
<dbReference type="SMART" id="SM00448">
    <property type="entry name" value="REC"/>
    <property type="match status" value="1"/>
</dbReference>
<gene>
    <name evidence="4" type="ORF">L9W94_11990</name>
    <name evidence="5" type="ORF">PYE51_19425</name>
</gene>
<evidence type="ECO:0000313" key="4">
    <source>
        <dbReference type="EMBL" id="MDE1242858.1"/>
    </source>
</evidence>
<dbReference type="Proteomes" id="UP001239257">
    <property type="component" value="Chromosome 2"/>
</dbReference>
<dbReference type="PANTHER" id="PTHR43156">
    <property type="entry name" value="STAGE II SPORULATION PROTEIN E-RELATED"/>
    <property type="match status" value="1"/>
</dbReference>
<dbReference type="SMART" id="SM00331">
    <property type="entry name" value="PP2C_SIG"/>
    <property type="match status" value="1"/>
</dbReference>
<dbReference type="InterPro" id="IPR036890">
    <property type="entry name" value="HATPase_C_sf"/>
</dbReference>
<dbReference type="CDD" id="cd16936">
    <property type="entry name" value="HATPase_RsbW-like"/>
    <property type="match status" value="1"/>
</dbReference>
<keyword evidence="2" id="KW-0597">Phosphoprotein</keyword>
<organism evidence="4 6">
    <name type="scientific">Vibrio aestuarianus</name>
    <dbReference type="NCBI Taxonomy" id="28171"/>
    <lineage>
        <taxon>Bacteria</taxon>
        <taxon>Pseudomonadati</taxon>
        <taxon>Pseudomonadota</taxon>
        <taxon>Gammaproteobacteria</taxon>
        <taxon>Vibrionales</taxon>
        <taxon>Vibrionaceae</taxon>
        <taxon>Vibrio</taxon>
    </lineage>
</organism>
<dbReference type="RefSeq" id="WP_168524385.1">
    <property type="nucleotide sequence ID" value="NZ_CALYLA010000025.1"/>
</dbReference>
<reference evidence="4" key="1">
    <citation type="submission" date="2022-02" db="EMBL/GenBank/DDBJ databases">
        <title>Emergence and expansion in Europe of a Vibrio aestuarianus clonal complex pathogenic for oysters.</title>
        <authorList>
            <person name="Mesnil A."/>
            <person name="Travers M.-A."/>
        </authorList>
    </citation>
    <scope>NUCLEOTIDE SEQUENCE</scope>
    <source>
        <strain evidence="4">19_064_11T1</strain>
        <strain evidence="5">U29</strain>
    </source>
</reference>
<name>A0A9X4EY37_9VIBR</name>
<dbReference type="GO" id="GO:0000160">
    <property type="term" value="P:phosphorelay signal transduction system"/>
    <property type="evidence" value="ECO:0007669"/>
    <property type="project" value="InterPro"/>
</dbReference>
<dbReference type="EMBL" id="CP118710">
    <property type="protein sequence ID" value="WGK83503.1"/>
    <property type="molecule type" value="Genomic_DNA"/>
</dbReference>
<sequence length="557" mass="62916">MRVMIVDDHATNRELCRFILSHIVEHIDTFENGEGVVEAMLAMDELPDIILLDVMMPIKNGFATAKEIRQAFPYHHIPIIFLTVLDDHDSYERCLSLGDDFILKPVERSVLIAKVQAHYRIVKMHNEVTLQRDELHHFNEQVQYDYAIAESIFTNLMDEMSTKVSNIYGINYISTPSTIFNGDLIVVANRPYGGVYVMVADATGHGLPAAISTIPATRTFFTMTEKGMSLGEIVEEVNNALVKFLPIGMMLAASVFEIRANGLEVSWWGGGLPDGYLLDSDGQIVRRLVSSHMPLGVLEPDEFEVNLVHFKLEPNQRIICYTDGITEAMNEKGEQFGQQRLEQVLQRSRQDLIADLYEEVRQFANRGRGDDLSILSMTFPITNRNDVLAPQKKAVLCSIPMQSHLHFPASILKKTAIMNEVRNIMRGIVSSGAHLDLACSVLSELFANAIEHGLLKLDSALKDDPEGFFAFYELREKRMSELDESYWVNLDVDYDPARSQVTFLLEHNGDGFDYKNQVDQNNDKTHGRGVILVSELCESFEYSKHGRCVKAIYSLNA</sequence>
<dbReference type="InterPro" id="IPR001789">
    <property type="entry name" value="Sig_transdc_resp-reg_receiver"/>
</dbReference>
<evidence type="ECO:0000313" key="5">
    <source>
        <dbReference type="EMBL" id="WGK83503.1"/>
    </source>
</evidence>
<dbReference type="GO" id="GO:0016791">
    <property type="term" value="F:phosphatase activity"/>
    <property type="evidence" value="ECO:0007669"/>
    <property type="project" value="TreeGrafter"/>
</dbReference>
<dbReference type="Pfam" id="PF07228">
    <property type="entry name" value="SpoIIE"/>
    <property type="match status" value="1"/>
</dbReference>
<dbReference type="AlphaFoldDB" id="A0A9X4EY37"/>
<evidence type="ECO:0000256" key="1">
    <source>
        <dbReference type="ARBA" id="ARBA00022801"/>
    </source>
</evidence>
<feature type="modified residue" description="4-aspartylphosphate" evidence="2">
    <location>
        <position position="53"/>
    </location>
</feature>
<accession>A0A9X4EY37</accession>
<dbReference type="Pfam" id="PF00072">
    <property type="entry name" value="Response_reg"/>
    <property type="match status" value="1"/>
</dbReference>
<evidence type="ECO:0000313" key="6">
    <source>
        <dbReference type="Proteomes" id="UP001140979"/>
    </source>
</evidence>
<evidence type="ECO:0000256" key="2">
    <source>
        <dbReference type="PROSITE-ProRule" id="PRU00169"/>
    </source>
</evidence>
<dbReference type="Proteomes" id="UP001140979">
    <property type="component" value="Unassembled WGS sequence"/>
</dbReference>
<proteinExistence type="predicted"/>